<keyword evidence="2" id="KW-1185">Reference proteome</keyword>
<reference evidence="1" key="1">
    <citation type="submission" date="2021-05" db="EMBL/GenBank/DDBJ databases">
        <title>Draft genomes of bacteria isolated from model marine particles.</title>
        <authorList>
            <person name="Datta M.S."/>
            <person name="Schwartzman J.A."/>
            <person name="Enke T.N."/>
            <person name="Saavedra J."/>
            <person name="Cermak N."/>
            <person name="Cordero O.X."/>
        </authorList>
    </citation>
    <scope>NUCLEOTIDE SEQUENCE</scope>
    <source>
        <strain evidence="1">I2M19</strain>
    </source>
</reference>
<proteinExistence type="predicted"/>
<gene>
    <name evidence="1" type="ORF">KO493_00350</name>
</gene>
<comment type="caution">
    <text evidence="1">The sequence shown here is derived from an EMBL/GenBank/DDBJ whole genome shotgun (WGS) entry which is preliminary data.</text>
</comment>
<evidence type="ECO:0000313" key="2">
    <source>
        <dbReference type="Proteomes" id="UP001647509"/>
    </source>
</evidence>
<organism evidence="1 2">
    <name type="scientific">Pseudotamlana agarivorans</name>
    <dbReference type="NCBI Taxonomy" id="481183"/>
    <lineage>
        <taxon>Bacteria</taxon>
        <taxon>Pseudomonadati</taxon>
        <taxon>Bacteroidota</taxon>
        <taxon>Flavobacteriia</taxon>
        <taxon>Flavobacteriales</taxon>
        <taxon>Flavobacteriaceae</taxon>
        <taxon>Pseudotamlana</taxon>
    </lineage>
</organism>
<dbReference type="EMBL" id="JAHKPD010000001">
    <property type="protein sequence ID" value="MBU2949149.1"/>
    <property type="molecule type" value="Genomic_DNA"/>
</dbReference>
<accession>A0ACC5U4B2</accession>
<sequence length="120" mass="13950">MKSYIELDIWKEARKLVSKVYLVTSNYPKEEVYGITNQIRRCSISIPSNIAEGCGRQTPKDSIRFLYVSRGSLYELETQLYLSNDLNFLSEENLNAILPQIETCKKLLNGFINYYKKLLV</sequence>
<dbReference type="Proteomes" id="UP001647509">
    <property type="component" value="Unassembled WGS sequence"/>
</dbReference>
<name>A0ACC5U4B2_9FLAO</name>
<protein>
    <submittedName>
        <fullName evidence="1">Four helix bundle protein</fullName>
    </submittedName>
</protein>
<evidence type="ECO:0000313" key="1">
    <source>
        <dbReference type="EMBL" id="MBU2949149.1"/>
    </source>
</evidence>